<dbReference type="SMART" id="SM00530">
    <property type="entry name" value="HTH_XRE"/>
    <property type="match status" value="1"/>
</dbReference>
<dbReference type="InterPro" id="IPR010982">
    <property type="entry name" value="Lambda_DNA-bd_dom_sf"/>
</dbReference>
<feature type="domain" description="HTH cro/C1-type" evidence="1">
    <location>
        <begin position="18"/>
        <end position="62"/>
    </location>
</feature>
<dbReference type="Gene3D" id="1.10.260.40">
    <property type="entry name" value="lambda repressor-like DNA-binding domains"/>
    <property type="match status" value="1"/>
</dbReference>
<gene>
    <name evidence="2" type="ORF">PVT71_15735</name>
</gene>
<dbReference type="Pfam" id="PF13560">
    <property type="entry name" value="HTH_31"/>
    <property type="match status" value="1"/>
</dbReference>
<dbReference type="CDD" id="cd00093">
    <property type="entry name" value="HTH_XRE"/>
    <property type="match status" value="1"/>
</dbReference>
<dbReference type="SUPFAM" id="SSF47413">
    <property type="entry name" value="lambda repressor-like DNA-binding domains"/>
    <property type="match status" value="1"/>
</dbReference>
<protein>
    <submittedName>
        <fullName evidence="2">Helix-turn-helix transcriptional regulator</fullName>
    </submittedName>
</protein>
<sequence length="270" mass="30654">MSRDLPRNLRLLCSYHRSIAEVCRQLGVNRSQFNRYLSGETYPSLRLMQRMCDFFGVDESELLLPHAQFAELVRLRPGSIGATVERNVVAAMANDIRLDSQRALMAYTGYYLVYYNSMSHPGQILLSVGRIYETPFGMNVKTIENVGKPGRSKFTCKYQGACFVLGDRIFMTVMETLTRNEVMQIILYPSYNNRIRYLTGVVSGVAARAPRPPAATQIVFEYLGENIDLRRNMRRSALYAPDSPDIPEEVREMLGSWARHPGPLIEAPLA</sequence>
<dbReference type="EMBL" id="CP123385">
    <property type="protein sequence ID" value="XCC96149.1"/>
    <property type="molecule type" value="Genomic_DNA"/>
</dbReference>
<evidence type="ECO:0000313" key="2">
    <source>
        <dbReference type="EMBL" id="XCC96149.1"/>
    </source>
</evidence>
<evidence type="ECO:0000259" key="1">
    <source>
        <dbReference type="PROSITE" id="PS50943"/>
    </source>
</evidence>
<reference evidence="2" key="1">
    <citation type="submission" date="2023-02" db="EMBL/GenBank/DDBJ databases">
        <title>Description and genomic characterization of Salipiger bruguierae sp. nov., isolated from the sediment of mangrove plant Bruguiera sexangula.</title>
        <authorList>
            <person name="Long M."/>
        </authorList>
    </citation>
    <scope>NUCLEOTIDE SEQUENCE</scope>
    <source>
        <strain evidence="2">H15</strain>
    </source>
</reference>
<dbReference type="RefSeq" id="WP_353475015.1">
    <property type="nucleotide sequence ID" value="NZ_CP123385.1"/>
</dbReference>
<name>A0AAU8AMG9_9RHOB</name>
<dbReference type="AlphaFoldDB" id="A0AAU8AMG9"/>
<proteinExistence type="predicted"/>
<dbReference type="GO" id="GO:0003677">
    <property type="term" value="F:DNA binding"/>
    <property type="evidence" value="ECO:0007669"/>
    <property type="project" value="InterPro"/>
</dbReference>
<accession>A0AAU8AMG9</accession>
<dbReference type="InterPro" id="IPR001387">
    <property type="entry name" value="Cro/C1-type_HTH"/>
</dbReference>
<organism evidence="2">
    <name type="scientific">Alloyangia sp. H15</name>
    <dbReference type="NCBI Taxonomy" id="3029062"/>
    <lineage>
        <taxon>Bacteria</taxon>
        <taxon>Pseudomonadati</taxon>
        <taxon>Pseudomonadota</taxon>
        <taxon>Alphaproteobacteria</taxon>
        <taxon>Rhodobacterales</taxon>
        <taxon>Roseobacteraceae</taxon>
        <taxon>Alloyangia</taxon>
    </lineage>
</organism>
<dbReference type="PROSITE" id="PS50943">
    <property type="entry name" value="HTH_CROC1"/>
    <property type="match status" value="1"/>
</dbReference>